<reference evidence="2" key="1">
    <citation type="journal article" date="2019" name="Int. J. Syst. Evol. Microbiol.">
        <title>The Global Catalogue of Microorganisms (GCM) 10K type strain sequencing project: providing services to taxonomists for standard genome sequencing and annotation.</title>
        <authorList>
            <consortium name="The Broad Institute Genomics Platform"/>
            <consortium name="The Broad Institute Genome Sequencing Center for Infectious Disease"/>
            <person name="Wu L."/>
            <person name="Ma J."/>
        </authorList>
    </citation>
    <scope>NUCLEOTIDE SEQUENCE [LARGE SCALE GENOMIC DNA]</scope>
    <source>
        <strain evidence="2">JCM 19134</strain>
    </source>
</reference>
<dbReference type="InterPro" id="IPR032710">
    <property type="entry name" value="NTF2-like_dom_sf"/>
</dbReference>
<dbReference type="RefSeq" id="WP_345422829.1">
    <property type="nucleotide sequence ID" value="NZ_AP031496.1"/>
</dbReference>
<name>A0AAV3U3U3_9ALTE</name>
<evidence type="ECO:0000313" key="2">
    <source>
        <dbReference type="Proteomes" id="UP001409585"/>
    </source>
</evidence>
<dbReference type="Proteomes" id="UP001409585">
    <property type="component" value="Unassembled WGS sequence"/>
</dbReference>
<evidence type="ECO:0000313" key="1">
    <source>
        <dbReference type="EMBL" id="GAA4945758.1"/>
    </source>
</evidence>
<dbReference type="Gene3D" id="3.10.450.50">
    <property type="match status" value="1"/>
</dbReference>
<protein>
    <submittedName>
        <fullName evidence="1">Uncharacterized protein</fullName>
    </submittedName>
</protein>
<gene>
    <name evidence="1" type="ORF">GCM10025791_26210</name>
</gene>
<dbReference type="AlphaFoldDB" id="A0AAV3U3U3"/>
<dbReference type="EMBL" id="BAABLX010000024">
    <property type="protein sequence ID" value="GAA4945758.1"/>
    <property type="molecule type" value="Genomic_DNA"/>
</dbReference>
<comment type="caution">
    <text evidence="1">The sequence shown here is derived from an EMBL/GenBank/DDBJ whole genome shotgun (WGS) entry which is preliminary data.</text>
</comment>
<sequence length="90" mass="10055">MTRKLGKIFPERLEFNIQSLTAEEDRVIAEAESTSNATLIDRSSYTNSDVFIFRIRAGLIASVAEHFNAKIVIEKLVPLVDQLSCSKSPL</sequence>
<accession>A0AAV3U3U3</accession>
<dbReference type="SUPFAM" id="SSF54427">
    <property type="entry name" value="NTF2-like"/>
    <property type="match status" value="1"/>
</dbReference>
<organism evidence="1 2">
    <name type="scientific">Halioxenophilus aromaticivorans</name>
    <dbReference type="NCBI Taxonomy" id="1306992"/>
    <lineage>
        <taxon>Bacteria</taxon>
        <taxon>Pseudomonadati</taxon>
        <taxon>Pseudomonadota</taxon>
        <taxon>Gammaproteobacteria</taxon>
        <taxon>Alteromonadales</taxon>
        <taxon>Alteromonadaceae</taxon>
        <taxon>Halioxenophilus</taxon>
    </lineage>
</organism>
<keyword evidence="2" id="KW-1185">Reference proteome</keyword>
<proteinExistence type="predicted"/>